<dbReference type="EMBL" id="AQQV01000001">
    <property type="protein sequence ID" value="ORE88791.1"/>
    <property type="molecule type" value="Genomic_DNA"/>
</dbReference>
<evidence type="ECO:0000259" key="4">
    <source>
        <dbReference type="PROSITE" id="PS01124"/>
    </source>
</evidence>
<proteinExistence type="predicted"/>
<evidence type="ECO:0000256" key="2">
    <source>
        <dbReference type="ARBA" id="ARBA00023125"/>
    </source>
</evidence>
<reference evidence="5 6" key="1">
    <citation type="submission" date="2013-04" db="EMBL/GenBank/DDBJ databases">
        <title>Oceanococcus atlanticus 22II-S10r2 Genome Sequencing.</title>
        <authorList>
            <person name="Lai Q."/>
            <person name="Li G."/>
            <person name="Shao Z."/>
        </authorList>
    </citation>
    <scope>NUCLEOTIDE SEQUENCE [LARGE SCALE GENOMIC DNA]</scope>
    <source>
        <strain evidence="5 6">22II-S10r2</strain>
    </source>
</reference>
<evidence type="ECO:0000256" key="3">
    <source>
        <dbReference type="ARBA" id="ARBA00023163"/>
    </source>
</evidence>
<dbReference type="SUPFAM" id="SSF46689">
    <property type="entry name" value="Homeodomain-like"/>
    <property type="match status" value="2"/>
</dbReference>
<dbReference type="AlphaFoldDB" id="A0A1Y1SHJ8"/>
<dbReference type="Pfam" id="PF12833">
    <property type="entry name" value="HTH_18"/>
    <property type="match status" value="1"/>
</dbReference>
<dbReference type="GO" id="GO:0043565">
    <property type="term" value="F:sequence-specific DNA binding"/>
    <property type="evidence" value="ECO:0007669"/>
    <property type="project" value="InterPro"/>
</dbReference>
<dbReference type="OrthoDB" id="5622169at2"/>
<dbReference type="Proteomes" id="UP000192342">
    <property type="component" value="Unassembled WGS sequence"/>
</dbReference>
<dbReference type="Gene3D" id="1.10.10.60">
    <property type="entry name" value="Homeodomain-like"/>
    <property type="match status" value="1"/>
</dbReference>
<dbReference type="InterPro" id="IPR050204">
    <property type="entry name" value="AraC_XylS_family_regulators"/>
</dbReference>
<name>A0A1Y1SHJ8_9GAMM</name>
<keyword evidence="6" id="KW-1185">Reference proteome</keyword>
<organism evidence="5 6">
    <name type="scientific">Oceanococcus atlanticus</name>
    <dbReference type="NCBI Taxonomy" id="1317117"/>
    <lineage>
        <taxon>Bacteria</taxon>
        <taxon>Pseudomonadati</taxon>
        <taxon>Pseudomonadota</taxon>
        <taxon>Gammaproteobacteria</taxon>
        <taxon>Chromatiales</taxon>
        <taxon>Oceanococcaceae</taxon>
        <taxon>Oceanococcus</taxon>
    </lineage>
</organism>
<dbReference type="InterPro" id="IPR018060">
    <property type="entry name" value="HTH_AraC"/>
</dbReference>
<keyword evidence="1" id="KW-0805">Transcription regulation</keyword>
<dbReference type="InterPro" id="IPR009057">
    <property type="entry name" value="Homeodomain-like_sf"/>
</dbReference>
<dbReference type="PANTHER" id="PTHR46796">
    <property type="entry name" value="HTH-TYPE TRANSCRIPTIONAL ACTIVATOR RHAS-RELATED"/>
    <property type="match status" value="1"/>
</dbReference>
<evidence type="ECO:0000313" key="5">
    <source>
        <dbReference type="EMBL" id="ORE88791.1"/>
    </source>
</evidence>
<dbReference type="GO" id="GO:0003700">
    <property type="term" value="F:DNA-binding transcription factor activity"/>
    <property type="evidence" value="ECO:0007669"/>
    <property type="project" value="InterPro"/>
</dbReference>
<sequence length="282" mass="30838">MTRSLTSGGDAALEQTGGDPPFDIWLWSDRLLLHGPGFKADRHRHHAIQLGIGLDGPIRLHTGTANPWQQAPGFAVPADLSHAFDAQGTRILLLYLEPESLAGRHWLPHHGDRDAAFELPAALTLGVLAPGSWSEAEGLVEHCLGARSPEHDIVDLDPRIVAAVELIDEHLNESALRQADLARSVGLSPSHFGHLFSRQLGLPLRRFILWRRLRQAVENAISGATLTEAAHAAGFADSAHLSRTFRRMFGLPPALFFGARRLARVHMRPAVGDRLVTRYDGA</sequence>
<comment type="caution">
    <text evidence="5">The sequence shown here is derived from an EMBL/GenBank/DDBJ whole genome shotgun (WGS) entry which is preliminary data.</text>
</comment>
<gene>
    <name evidence="5" type="ORF">ATO7_02910</name>
</gene>
<evidence type="ECO:0000256" key="1">
    <source>
        <dbReference type="ARBA" id="ARBA00023015"/>
    </source>
</evidence>
<keyword evidence="3" id="KW-0804">Transcription</keyword>
<evidence type="ECO:0000313" key="6">
    <source>
        <dbReference type="Proteomes" id="UP000192342"/>
    </source>
</evidence>
<dbReference type="RefSeq" id="WP_158523013.1">
    <property type="nucleotide sequence ID" value="NZ_AQQV01000001.1"/>
</dbReference>
<dbReference type="SMART" id="SM00342">
    <property type="entry name" value="HTH_ARAC"/>
    <property type="match status" value="1"/>
</dbReference>
<accession>A0A1Y1SHJ8</accession>
<dbReference type="InterPro" id="IPR018062">
    <property type="entry name" value="HTH_AraC-typ_CS"/>
</dbReference>
<feature type="domain" description="HTH araC/xylS-type" evidence="4">
    <location>
        <begin position="161"/>
        <end position="259"/>
    </location>
</feature>
<dbReference type="PROSITE" id="PS01124">
    <property type="entry name" value="HTH_ARAC_FAMILY_2"/>
    <property type="match status" value="1"/>
</dbReference>
<dbReference type="STRING" id="1317117.ATO7_02910"/>
<dbReference type="PROSITE" id="PS00041">
    <property type="entry name" value="HTH_ARAC_FAMILY_1"/>
    <property type="match status" value="1"/>
</dbReference>
<protein>
    <submittedName>
        <fullName evidence="5">AraC family transcriptional regulator</fullName>
    </submittedName>
</protein>
<keyword evidence="2" id="KW-0238">DNA-binding</keyword>